<keyword evidence="3" id="KW-1185">Reference proteome</keyword>
<dbReference type="AlphaFoldDB" id="A0A7M2RIZ3"/>
<keyword evidence="1" id="KW-1133">Transmembrane helix</keyword>
<dbReference type="KEGG" id="bliq:INP51_15435"/>
<proteinExistence type="predicted"/>
<reference evidence="2 3" key="1">
    <citation type="submission" date="2020-10" db="EMBL/GenBank/DDBJ databases">
        <title>Blautia liquoris sp.nov., isolated from the mud in a fermentation cellar used for the production of Chinese strong-flavoured liquor.</title>
        <authorList>
            <person name="Lu L."/>
        </authorList>
    </citation>
    <scope>NUCLEOTIDE SEQUENCE [LARGE SCALE GENOMIC DNA]</scope>
    <source>
        <strain evidence="2 3">LZLJ-3</strain>
    </source>
</reference>
<accession>A0A7M2RIZ3</accession>
<sequence>MGTFLVLIIVIAVVGLVIWKMIKDKKAGKSTSCSYCSGNCFGCDPATKTNFHDK</sequence>
<keyword evidence="1" id="KW-0472">Membrane</keyword>
<evidence type="ECO:0000313" key="2">
    <source>
        <dbReference type="EMBL" id="QOV19310.1"/>
    </source>
</evidence>
<organism evidence="2 3">
    <name type="scientific">Blautia liquoris</name>
    <dbReference type="NCBI Taxonomy" id="2779518"/>
    <lineage>
        <taxon>Bacteria</taxon>
        <taxon>Bacillati</taxon>
        <taxon>Bacillota</taxon>
        <taxon>Clostridia</taxon>
        <taxon>Lachnospirales</taxon>
        <taxon>Lachnospiraceae</taxon>
        <taxon>Blautia</taxon>
    </lineage>
</organism>
<name>A0A7M2RIZ3_9FIRM</name>
<dbReference type="Proteomes" id="UP000593601">
    <property type="component" value="Chromosome"/>
</dbReference>
<dbReference type="EMBL" id="CP063304">
    <property type="protein sequence ID" value="QOV19310.1"/>
    <property type="molecule type" value="Genomic_DNA"/>
</dbReference>
<evidence type="ECO:0000313" key="3">
    <source>
        <dbReference type="Proteomes" id="UP000593601"/>
    </source>
</evidence>
<feature type="transmembrane region" description="Helical" evidence="1">
    <location>
        <begin position="6"/>
        <end position="22"/>
    </location>
</feature>
<dbReference type="RefSeq" id="WP_193735630.1">
    <property type="nucleotide sequence ID" value="NZ_CP063304.1"/>
</dbReference>
<evidence type="ECO:0000256" key="1">
    <source>
        <dbReference type="SAM" id="Phobius"/>
    </source>
</evidence>
<protein>
    <submittedName>
        <fullName evidence="2">FeoB-associated Cys-rich membrane protein</fullName>
    </submittedName>
</protein>
<dbReference type="Pfam" id="PF12669">
    <property type="entry name" value="FeoB_associated"/>
    <property type="match status" value="1"/>
</dbReference>
<keyword evidence="1" id="KW-0812">Transmembrane</keyword>
<gene>
    <name evidence="2" type="ORF">INP51_15435</name>
</gene>